<proteinExistence type="predicted"/>
<dbReference type="OrthoDB" id="3354195at2759"/>
<dbReference type="Proteomes" id="UP000030816">
    <property type="component" value="Unassembled WGS sequence"/>
</dbReference>
<feature type="chain" id="PRO_5002096652" evidence="1">
    <location>
        <begin position="18"/>
        <end position="145"/>
    </location>
</feature>
<organism evidence="2 3">
    <name type="scientific">Metarhizium album (strain ARSEF 1941)</name>
    <dbReference type="NCBI Taxonomy" id="1081103"/>
    <lineage>
        <taxon>Eukaryota</taxon>
        <taxon>Fungi</taxon>
        <taxon>Dikarya</taxon>
        <taxon>Ascomycota</taxon>
        <taxon>Pezizomycotina</taxon>
        <taxon>Sordariomycetes</taxon>
        <taxon>Hypocreomycetidae</taxon>
        <taxon>Hypocreales</taxon>
        <taxon>Clavicipitaceae</taxon>
        <taxon>Metarhizium</taxon>
    </lineage>
</organism>
<name>A0A0B2WL07_METAS</name>
<gene>
    <name evidence="2" type="ORF">MAM_07783</name>
</gene>
<protein>
    <submittedName>
        <fullName evidence="2">Uncharacterized protein</fullName>
    </submittedName>
</protein>
<comment type="caution">
    <text evidence="2">The sequence shown here is derived from an EMBL/GenBank/DDBJ whole genome shotgun (WGS) entry which is preliminary data.</text>
</comment>
<reference evidence="2 3" key="1">
    <citation type="journal article" date="2014" name="Proc. Natl. Acad. Sci. U.S.A.">
        <title>Trajectory and genomic determinants of fungal-pathogen speciation and host adaptation.</title>
        <authorList>
            <person name="Hu X."/>
            <person name="Xiao G."/>
            <person name="Zheng P."/>
            <person name="Shang Y."/>
            <person name="Su Y."/>
            <person name="Zhang X."/>
            <person name="Liu X."/>
            <person name="Zhan S."/>
            <person name="St Leger R.J."/>
            <person name="Wang C."/>
        </authorList>
    </citation>
    <scope>NUCLEOTIDE SEQUENCE [LARGE SCALE GENOMIC DNA]</scope>
    <source>
        <strain evidence="2 3">ARSEF 1941</strain>
    </source>
</reference>
<dbReference type="AlphaFoldDB" id="A0A0B2WL07"/>
<dbReference type="EMBL" id="AZHE01000036">
    <property type="protein sequence ID" value="KHN94354.1"/>
    <property type="molecule type" value="Genomic_DNA"/>
</dbReference>
<sequence length="145" mass="14458">MKFVTVVVVTLAGIASAAPYKRSIVNEDSVVVGRDTSDADVADIENVLQSLSGRALPQSKRIIGGIPLIAKLLSLMGRGLAPGIIKAVVAAIGMIGSGLGIDAANDYLGQATNGSVPNLGDFLGANNMGDLLSGIPGLGGLTGSS</sequence>
<evidence type="ECO:0000313" key="3">
    <source>
        <dbReference type="Proteomes" id="UP000030816"/>
    </source>
</evidence>
<accession>A0A0B2WL07</accession>
<keyword evidence="1" id="KW-0732">Signal</keyword>
<dbReference type="RefSeq" id="XP_040675420.1">
    <property type="nucleotide sequence ID" value="XM_040826581.1"/>
</dbReference>
<keyword evidence="3" id="KW-1185">Reference proteome</keyword>
<dbReference type="HOGENOM" id="CLU_148808_0_0_1"/>
<feature type="signal peptide" evidence="1">
    <location>
        <begin position="1"/>
        <end position="17"/>
    </location>
</feature>
<evidence type="ECO:0000313" key="2">
    <source>
        <dbReference type="EMBL" id="KHN94354.1"/>
    </source>
</evidence>
<evidence type="ECO:0000256" key="1">
    <source>
        <dbReference type="SAM" id="SignalP"/>
    </source>
</evidence>
<dbReference type="GeneID" id="63742238"/>